<keyword evidence="7" id="KW-0238">DNA-binding</keyword>
<evidence type="ECO:0000256" key="9">
    <source>
        <dbReference type="PROSITE-ProRule" id="PRU00042"/>
    </source>
</evidence>
<accession>A0A182K658</accession>
<feature type="domain" description="C2H2-type" evidence="11">
    <location>
        <begin position="288"/>
        <end position="315"/>
    </location>
</feature>
<evidence type="ECO:0000256" key="3">
    <source>
        <dbReference type="ARBA" id="ARBA00022723"/>
    </source>
</evidence>
<dbReference type="Gene3D" id="3.30.160.60">
    <property type="entry name" value="Classic Zinc Finger"/>
    <property type="match status" value="5"/>
</dbReference>
<dbReference type="GO" id="GO:0006357">
    <property type="term" value="P:regulation of transcription by RNA polymerase II"/>
    <property type="evidence" value="ECO:0007669"/>
    <property type="project" value="TreeGrafter"/>
</dbReference>
<feature type="compositionally biased region" description="Low complexity" evidence="10">
    <location>
        <begin position="18"/>
        <end position="29"/>
    </location>
</feature>
<keyword evidence="6" id="KW-0862">Zinc</keyword>
<keyword evidence="3" id="KW-0479">Metal-binding</keyword>
<organism evidence="12 13">
    <name type="scientific">Anopheles christyi</name>
    <dbReference type="NCBI Taxonomy" id="43041"/>
    <lineage>
        <taxon>Eukaryota</taxon>
        <taxon>Metazoa</taxon>
        <taxon>Ecdysozoa</taxon>
        <taxon>Arthropoda</taxon>
        <taxon>Hexapoda</taxon>
        <taxon>Insecta</taxon>
        <taxon>Pterygota</taxon>
        <taxon>Neoptera</taxon>
        <taxon>Endopterygota</taxon>
        <taxon>Diptera</taxon>
        <taxon>Nematocera</taxon>
        <taxon>Culicoidea</taxon>
        <taxon>Culicidae</taxon>
        <taxon>Anophelinae</taxon>
        <taxon>Anopheles</taxon>
    </lineage>
</organism>
<dbReference type="SUPFAM" id="SSF57667">
    <property type="entry name" value="beta-beta-alpha zinc fingers"/>
    <property type="match status" value="3"/>
</dbReference>
<keyword evidence="13" id="KW-1185">Reference proteome</keyword>
<reference evidence="12" key="2">
    <citation type="submission" date="2020-05" db="UniProtKB">
        <authorList>
            <consortium name="EnsemblMetazoa"/>
        </authorList>
    </citation>
    <scope>IDENTIFICATION</scope>
    <source>
        <strain evidence="12">ACHKN1017</strain>
    </source>
</reference>
<dbReference type="GO" id="GO:0003700">
    <property type="term" value="F:DNA-binding transcription factor activity"/>
    <property type="evidence" value="ECO:0007669"/>
    <property type="project" value="TreeGrafter"/>
</dbReference>
<dbReference type="GO" id="GO:0000978">
    <property type="term" value="F:RNA polymerase II cis-regulatory region sequence-specific DNA binding"/>
    <property type="evidence" value="ECO:0007669"/>
    <property type="project" value="TreeGrafter"/>
</dbReference>
<evidence type="ECO:0000256" key="1">
    <source>
        <dbReference type="ARBA" id="ARBA00004123"/>
    </source>
</evidence>
<feature type="domain" description="C2H2-type" evidence="11">
    <location>
        <begin position="261"/>
        <end position="283"/>
    </location>
</feature>
<dbReference type="GO" id="GO:0008270">
    <property type="term" value="F:zinc ion binding"/>
    <property type="evidence" value="ECO:0007669"/>
    <property type="project" value="UniProtKB-KW"/>
</dbReference>
<evidence type="ECO:0000256" key="7">
    <source>
        <dbReference type="ARBA" id="ARBA00023125"/>
    </source>
</evidence>
<evidence type="ECO:0000259" key="11">
    <source>
        <dbReference type="PROSITE" id="PS50157"/>
    </source>
</evidence>
<dbReference type="GO" id="GO:0005634">
    <property type="term" value="C:nucleus"/>
    <property type="evidence" value="ECO:0007669"/>
    <property type="project" value="UniProtKB-SubCell"/>
</dbReference>
<dbReference type="SMART" id="SM00355">
    <property type="entry name" value="ZnF_C2H2"/>
    <property type="match status" value="6"/>
</dbReference>
<sequence length="406" mass="47194">MRCWNCFKSSNAREEEPLSPQSPKASPSKPDTEPCPTVESTTEEQNALDAESTETPAEPSIEQEDLIITIQHDDKLLHDLGQTYDTDQQETPHSDIDVMFAYKRSGQPLGEFELTKLTPDECESEQEIEIAERKTYNKVGTLDGDYQQDSEDAVLVTATNSEEETGDTECMYICERCVVCFETDEAYESHSCTTDKGQNKRKRSCKTLSEYQDVSYDPVPPNRMTLTDTQFECPHCSETYERDSQLLQHCRLYHQDEFEIFRCNVCTEEYASQSALTEHIESHHQTGYRCRFCNKMLRNSFALKSHENVHTRQRPFSCTVCDKKFAQYTSMWRHMSIHNDIKAYECDLCKQRFRQKSVMVSHRRTHTGERPYKCEECSKCFGDHSTLAKHRRVHAKGRKENHQDKK</sequence>
<dbReference type="Proteomes" id="UP000075881">
    <property type="component" value="Unassembled WGS sequence"/>
</dbReference>
<comment type="subcellular location">
    <subcellularLocation>
        <location evidence="1">Nucleus</location>
    </subcellularLocation>
</comment>
<dbReference type="Pfam" id="PF00096">
    <property type="entry name" value="zf-C2H2"/>
    <property type="match status" value="3"/>
</dbReference>
<keyword evidence="8" id="KW-0539">Nucleus</keyword>
<feature type="domain" description="C2H2-type" evidence="11">
    <location>
        <begin position="344"/>
        <end position="371"/>
    </location>
</feature>
<dbReference type="InterPro" id="IPR036236">
    <property type="entry name" value="Znf_C2H2_sf"/>
</dbReference>
<evidence type="ECO:0000256" key="6">
    <source>
        <dbReference type="ARBA" id="ARBA00022833"/>
    </source>
</evidence>
<reference evidence="13" key="1">
    <citation type="submission" date="2013-03" db="EMBL/GenBank/DDBJ databases">
        <title>The Genome Sequence of Anopheles christyi ACHKN1017.</title>
        <authorList>
            <consortium name="The Broad Institute Genomics Platform"/>
            <person name="Neafsey D.E."/>
            <person name="Besansky N."/>
            <person name="Walker B."/>
            <person name="Young S.K."/>
            <person name="Zeng Q."/>
            <person name="Gargeya S."/>
            <person name="Fitzgerald M."/>
            <person name="Haas B."/>
            <person name="Abouelleil A."/>
            <person name="Allen A.W."/>
            <person name="Alvarado L."/>
            <person name="Arachchi H.M."/>
            <person name="Berlin A.M."/>
            <person name="Chapman S.B."/>
            <person name="Gainer-Dewar J."/>
            <person name="Goldberg J."/>
            <person name="Griggs A."/>
            <person name="Gujja S."/>
            <person name="Hansen M."/>
            <person name="Howarth C."/>
            <person name="Imamovic A."/>
            <person name="Ireland A."/>
            <person name="Larimer J."/>
            <person name="McCowan C."/>
            <person name="Murphy C."/>
            <person name="Pearson M."/>
            <person name="Poon T.W."/>
            <person name="Priest M."/>
            <person name="Roberts A."/>
            <person name="Saif S."/>
            <person name="Shea T."/>
            <person name="Sisk P."/>
            <person name="Sykes S."/>
            <person name="Wortman J."/>
            <person name="Nusbaum C."/>
            <person name="Birren B."/>
        </authorList>
    </citation>
    <scope>NUCLEOTIDE SEQUENCE [LARGE SCALE GENOMIC DNA]</scope>
    <source>
        <strain evidence="13">ACHKN1017</strain>
    </source>
</reference>
<dbReference type="InterPro" id="IPR050589">
    <property type="entry name" value="Ikaros_C2H2-ZF"/>
</dbReference>
<evidence type="ECO:0000256" key="4">
    <source>
        <dbReference type="ARBA" id="ARBA00022737"/>
    </source>
</evidence>
<dbReference type="FunFam" id="3.30.160.60:FF:001498">
    <property type="entry name" value="Zinc finger protein 404"/>
    <property type="match status" value="1"/>
</dbReference>
<proteinExistence type="inferred from homology"/>
<dbReference type="PROSITE" id="PS00028">
    <property type="entry name" value="ZINC_FINGER_C2H2_1"/>
    <property type="match status" value="5"/>
</dbReference>
<dbReference type="PANTHER" id="PTHR24404">
    <property type="entry name" value="ZINC FINGER PROTEIN"/>
    <property type="match status" value="1"/>
</dbReference>
<dbReference type="STRING" id="43041.A0A182K658"/>
<dbReference type="AlphaFoldDB" id="A0A182K658"/>
<keyword evidence="4" id="KW-0677">Repeat</keyword>
<dbReference type="VEuPathDB" id="VectorBase:ACHR006243"/>
<evidence type="ECO:0000256" key="10">
    <source>
        <dbReference type="SAM" id="MobiDB-lite"/>
    </source>
</evidence>
<feature type="domain" description="C2H2-type" evidence="11">
    <location>
        <begin position="231"/>
        <end position="259"/>
    </location>
</feature>
<evidence type="ECO:0000256" key="8">
    <source>
        <dbReference type="ARBA" id="ARBA00023242"/>
    </source>
</evidence>
<dbReference type="PANTHER" id="PTHR24404:SF106">
    <property type="entry name" value="C2H2-TYPE DOMAIN-CONTAINING PROTEIN"/>
    <property type="match status" value="1"/>
</dbReference>
<feature type="region of interest" description="Disordered" evidence="10">
    <location>
        <begin position="1"/>
        <end position="60"/>
    </location>
</feature>
<dbReference type="FunFam" id="3.30.160.60:FF:002614">
    <property type="entry name" value="Pita, isoform B"/>
    <property type="match status" value="1"/>
</dbReference>
<evidence type="ECO:0000313" key="12">
    <source>
        <dbReference type="EnsemblMetazoa" id="ACHR006243-PA"/>
    </source>
</evidence>
<dbReference type="InterPro" id="IPR013087">
    <property type="entry name" value="Znf_C2H2_type"/>
</dbReference>
<feature type="domain" description="C2H2-type" evidence="11">
    <location>
        <begin position="316"/>
        <end position="343"/>
    </location>
</feature>
<evidence type="ECO:0000256" key="5">
    <source>
        <dbReference type="ARBA" id="ARBA00022771"/>
    </source>
</evidence>
<protein>
    <recommendedName>
        <fullName evidence="11">C2H2-type domain-containing protein</fullName>
    </recommendedName>
</protein>
<comment type="similarity">
    <text evidence="2">Belongs to the krueppel C2H2-type zinc-finger protein family.</text>
</comment>
<evidence type="ECO:0000313" key="13">
    <source>
        <dbReference type="Proteomes" id="UP000075881"/>
    </source>
</evidence>
<dbReference type="EnsemblMetazoa" id="ACHR006243-RA">
    <property type="protein sequence ID" value="ACHR006243-PA"/>
    <property type="gene ID" value="ACHR006243"/>
</dbReference>
<evidence type="ECO:0000256" key="2">
    <source>
        <dbReference type="ARBA" id="ARBA00006991"/>
    </source>
</evidence>
<dbReference type="PROSITE" id="PS50157">
    <property type="entry name" value="ZINC_FINGER_C2H2_2"/>
    <property type="match status" value="6"/>
</dbReference>
<feature type="domain" description="C2H2-type" evidence="11">
    <location>
        <begin position="372"/>
        <end position="399"/>
    </location>
</feature>
<keyword evidence="5 9" id="KW-0863">Zinc-finger</keyword>
<dbReference type="FunFam" id="3.30.160.60:FF:001442">
    <property type="entry name" value="zinc finger protein 696"/>
    <property type="match status" value="1"/>
</dbReference>
<name>A0A182K658_9DIPT</name>
<dbReference type="Pfam" id="PF13912">
    <property type="entry name" value="zf-C2H2_6"/>
    <property type="match status" value="1"/>
</dbReference>